<organism evidence="3 4">
    <name type="scientific">Klebsiella pneumoniae</name>
    <dbReference type="NCBI Taxonomy" id="573"/>
    <lineage>
        <taxon>Bacteria</taxon>
        <taxon>Pseudomonadati</taxon>
        <taxon>Pseudomonadota</taxon>
        <taxon>Gammaproteobacteria</taxon>
        <taxon>Enterobacterales</taxon>
        <taxon>Enterobacteriaceae</taxon>
        <taxon>Klebsiella/Raoultella group</taxon>
        <taxon>Klebsiella</taxon>
        <taxon>Klebsiella pneumoniae complex</taxon>
    </lineage>
</organism>
<dbReference type="PANTHER" id="PTHR34611:SF2">
    <property type="entry name" value="INACTIVE RECOMBINATION-PROMOTING NUCLEASE-LIKE PROTEIN RPNE-RELATED"/>
    <property type="match status" value="1"/>
</dbReference>
<dbReference type="GO" id="GO:1990238">
    <property type="term" value="F:double-stranded DNA endonuclease activity"/>
    <property type="evidence" value="ECO:0007669"/>
    <property type="project" value="TreeGrafter"/>
</dbReference>
<comment type="similarity">
    <text evidence="1">Belongs to the Rpn/YhgA-like nuclease family.</text>
</comment>
<accession>A0A2X1QGT8</accession>
<dbReference type="AlphaFoldDB" id="A0A2X1QGT8"/>
<gene>
    <name evidence="3" type="ORF">NCTC9601_01162</name>
</gene>
<dbReference type="PANTHER" id="PTHR34611">
    <property type="match status" value="1"/>
</dbReference>
<dbReference type="InterPro" id="IPR006842">
    <property type="entry name" value="Transposase_31"/>
</dbReference>
<dbReference type="EMBL" id="UASN01000014">
    <property type="protein sequence ID" value="SPX54028.1"/>
    <property type="molecule type" value="Genomic_DNA"/>
</dbReference>
<proteinExistence type="inferred from homology"/>
<sequence length="222" mass="24844">MCWLAGFADPDIARRIYGEDFPLIDITSTPDDEIMRHRRVAMLELLQKHIRQRDLMDLHEQLVRLLALGYTSRRQLKTLLHYLLQAGNAADPVAFLRHLAQNVPRRPHKETLMNIAQFLEQRGHQQGLKQGLEQGLQQGIEQGIEQGEQQTAERIARAMLANGLDLSLVAKLTGLAPEMSGPAAALIIPLSTRAAPIVRRQLSVFVNVSALIIINMNITGVE</sequence>
<evidence type="ECO:0000256" key="1">
    <source>
        <dbReference type="ARBA" id="ARBA00009787"/>
    </source>
</evidence>
<evidence type="ECO:0000313" key="3">
    <source>
        <dbReference type="EMBL" id="SPX54028.1"/>
    </source>
</evidence>
<feature type="domain" description="Transposase (putative) YhgA-like" evidence="2">
    <location>
        <begin position="1"/>
        <end position="76"/>
    </location>
</feature>
<protein>
    <submittedName>
        <fullName evidence="3">Putative YhgA-like transposase</fullName>
    </submittedName>
</protein>
<name>A0A2X1QGT8_KLEPN</name>
<evidence type="ECO:0000259" key="2">
    <source>
        <dbReference type="Pfam" id="PF04754"/>
    </source>
</evidence>
<dbReference type="InterPro" id="IPR010106">
    <property type="entry name" value="RpnA"/>
</dbReference>
<dbReference type="Proteomes" id="UP000251123">
    <property type="component" value="Unassembled WGS sequence"/>
</dbReference>
<evidence type="ECO:0000313" key="4">
    <source>
        <dbReference type="Proteomes" id="UP000251123"/>
    </source>
</evidence>
<dbReference type="InterPro" id="IPR051699">
    <property type="entry name" value="Rpn/YhgA-like_nuclease"/>
</dbReference>
<dbReference type="Pfam" id="PF04754">
    <property type="entry name" value="Transposase_31"/>
    <property type="match status" value="1"/>
</dbReference>
<dbReference type="GO" id="GO:0006310">
    <property type="term" value="P:DNA recombination"/>
    <property type="evidence" value="ECO:0007669"/>
    <property type="project" value="TreeGrafter"/>
</dbReference>
<reference evidence="3 4" key="1">
    <citation type="submission" date="2018-06" db="EMBL/GenBank/DDBJ databases">
        <authorList>
            <consortium name="Pathogen Informatics"/>
            <person name="Doyle S."/>
        </authorList>
    </citation>
    <scope>NUCLEOTIDE SEQUENCE [LARGE SCALE GENOMIC DNA]</scope>
    <source>
        <strain evidence="3 4">NCTC9601</strain>
    </source>
</reference>
<dbReference type="NCBIfam" id="TIGR01784">
    <property type="entry name" value="T_den_put_tspse"/>
    <property type="match status" value="1"/>
</dbReference>